<dbReference type="Pfam" id="PF02450">
    <property type="entry name" value="LCAT"/>
    <property type="match status" value="1"/>
</dbReference>
<keyword evidence="1" id="KW-0808">Transferase</keyword>
<dbReference type="GO" id="GO:0006629">
    <property type="term" value="P:lipid metabolic process"/>
    <property type="evidence" value="ECO:0007669"/>
    <property type="project" value="InterPro"/>
</dbReference>
<evidence type="ECO:0000313" key="2">
    <source>
        <dbReference type="Proteomes" id="UP000179807"/>
    </source>
</evidence>
<dbReference type="PANTHER" id="PTHR11440">
    <property type="entry name" value="LECITHIN-CHOLESTEROL ACYLTRANSFERASE-RELATED"/>
    <property type="match status" value="1"/>
</dbReference>
<dbReference type="EMBL" id="MLAK01000111">
    <property type="protein sequence ID" value="OHT16403.1"/>
    <property type="molecule type" value="Genomic_DNA"/>
</dbReference>
<reference evidence="1" key="1">
    <citation type="submission" date="2016-10" db="EMBL/GenBank/DDBJ databases">
        <authorList>
            <person name="Benchimol M."/>
            <person name="Almeida L.G."/>
            <person name="Vasconcelos A.T."/>
            <person name="Perreira-Neves A."/>
            <person name="Rosa I.A."/>
            <person name="Tasca T."/>
            <person name="Bogo M.R."/>
            <person name="de Souza W."/>
        </authorList>
    </citation>
    <scope>NUCLEOTIDE SEQUENCE [LARGE SCALE GENOMIC DNA]</scope>
    <source>
        <strain evidence="1">K</strain>
    </source>
</reference>
<dbReference type="Proteomes" id="UP000179807">
    <property type="component" value="Unassembled WGS sequence"/>
</dbReference>
<organism evidence="1 2">
    <name type="scientific">Tritrichomonas foetus</name>
    <dbReference type="NCBI Taxonomy" id="1144522"/>
    <lineage>
        <taxon>Eukaryota</taxon>
        <taxon>Metamonada</taxon>
        <taxon>Parabasalia</taxon>
        <taxon>Tritrichomonadida</taxon>
        <taxon>Tritrichomonadidae</taxon>
        <taxon>Tritrichomonas</taxon>
    </lineage>
</organism>
<dbReference type="SUPFAM" id="SSF53474">
    <property type="entry name" value="alpha/beta-Hydrolases"/>
    <property type="match status" value="1"/>
</dbReference>
<protein>
    <submittedName>
        <fullName evidence="1">Lecithin:cholesterol acyltransferase family protein</fullName>
    </submittedName>
</protein>
<dbReference type="GeneID" id="94825517"/>
<dbReference type="OrthoDB" id="190846at2759"/>
<dbReference type="AlphaFoldDB" id="A0A1J4KYS5"/>
<sequence>MIGFFFSFALCHPPIILVPGMADSQLSLGYDIEHPKYWFCPKHADPKTTFVDIPTFLPPNMFCIYDLARLLYNETTDRVESQPGTNFEPVDFGGQKGIQNVVSLPFGFTMLPVYKKIIKKLEKVGYVIGRDLFGMPYDWRLGICLHDEFWDKMVNLIEKAVDENESGKSGVTIIAHSFGSVLINEILTKRTTQEWRKKYIKRIIFVAPAFGGFGWSVRSLWMNELYPFLKIKPFMPTFAGFMSLLPNFEIFGNETIIITPEGENLTAKDVPDFLEKHGKVDPKILQKATKNIKNTPIEPDVEKFIVYNSAIQSNSGMKMKNYESRPSFLTLEGDGSLPKIGIEWACNHWTNISCYDLKHPKISHEKLLLDDNSISLIFQLALDLKHTSSDSNIKEL</sequence>
<evidence type="ECO:0000313" key="1">
    <source>
        <dbReference type="EMBL" id="OHT16403.1"/>
    </source>
</evidence>
<comment type="caution">
    <text evidence="1">The sequence shown here is derived from an EMBL/GenBank/DDBJ whole genome shotgun (WGS) entry which is preliminary data.</text>
</comment>
<dbReference type="InterPro" id="IPR029058">
    <property type="entry name" value="AB_hydrolase_fold"/>
</dbReference>
<dbReference type="InterPro" id="IPR003386">
    <property type="entry name" value="LACT/PDAT_acylTrfase"/>
</dbReference>
<dbReference type="GO" id="GO:0008374">
    <property type="term" value="F:O-acyltransferase activity"/>
    <property type="evidence" value="ECO:0007669"/>
    <property type="project" value="InterPro"/>
</dbReference>
<dbReference type="Gene3D" id="3.40.50.1820">
    <property type="entry name" value="alpha/beta hydrolase"/>
    <property type="match status" value="1"/>
</dbReference>
<dbReference type="VEuPathDB" id="TrichDB:TRFO_02641"/>
<proteinExistence type="predicted"/>
<gene>
    <name evidence="1" type="ORF">TRFO_02641</name>
</gene>
<keyword evidence="1" id="KW-0012">Acyltransferase</keyword>
<name>A0A1J4KYS5_9EUKA</name>
<keyword evidence="2" id="KW-1185">Reference proteome</keyword>
<accession>A0A1J4KYS5</accession>
<dbReference type="RefSeq" id="XP_068369539.1">
    <property type="nucleotide sequence ID" value="XM_068490813.1"/>
</dbReference>